<feature type="region of interest" description="Disordered" evidence="1">
    <location>
        <begin position="121"/>
        <end position="142"/>
    </location>
</feature>
<dbReference type="RefSeq" id="WP_159545290.1">
    <property type="nucleotide sequence ID" value="NZ_CP047156.1"/>
</dbReference>
<keyword evidence="3" id="KW-1185">Reference proteome</keyword>
<dbReference type="InParanoid" id="A0A7L4YNL4"/>
<dbReference type="EMBL" id="CP047156">
    <property type="protein sequence ID" value="QHC00622.1"/>
    <property type="molecule type" value="Genomic_DNA"/>
</dbReference>
<proteinExistence type="predicted"/>
<dbReference type="InterPro" id="IPR035169">
    <property type="entry name" value="DUF5318"/>
</dbReference>
<evidence type="ECO:0008006" key="4">
    <source>
        <dbReference type="Google" id="ProtNLM"/>
    </source>
</evidence>
<gene>
    <name evidence="2" type="ORF">EK0264_10190</name>
</gene>
<evidence type="ECO:0000313" key="2">
    <source>
        <dbReference type="EMBL" id="QHC00622.1"/>
    </source>
</evidence>
<dbReference type="Pfam" id="PF17249">
    <property type="entry name" value="DUF5318"/>
    <property type="match status" value="1"/>
</dbReference>
<evidence type="ECO:0000313" key="3">
    <source>
        <dbReference type="Proteomes" id="UP000463857"/>
    </source>
</evidence>
<dbReference type="Proteomes" id="UP000463857">
    <property type="component" value="Chromosome"/>
</dbReference>
<organism evidence="2 3">
    <name type="scientific">Epidermidibacterium keratini</name>
    <dbReference type="NCBI Taxonomy" id="1891644"/>
    <lineage>
        <taxon>Bacteria</taxon>
        <taxon>Bacillati</taxon>
        <taxon>Actinomycetota</taxon>
        <taxon>Actinomycetes</taxon>
        <taxon>Sporichthyales</taxon>
        <taxon>Sporichthyaceae</taxon>
        <taxon>Epidermidibacterium</taxon>
    </lineage>
</organism>
<protein>
    <recommendedName>
        <fullName evidence="4">DUF5318 domain-containing protein</fullName>
    </recommendedName>
</protein>
<name>A0A7L4YNL4_9ACTN</name>
<dbReference type="OrthoDB" id="3531406at2"/>
<evidence type="ECO:0000256" key="1">
    <source>
        <dbReference type="SAM" id="MobiDB-lite"/>
    </source>
</evidence>
<accession>A0A7L4YNL4</accession>
<dbReference type="AlphaFoldDB" id="A0A7L4YNL4"/>
<reference evidence="2 3" key="1">
    <citation type="journal article" date="2018" name="Int. J. Syst. Evol. Microbiol.">
        <title>Epidermidibacterium keratini gen. nov., sp. nov., a member of the family Sporichthyaceae, isolated from keratin epidermis.</title>
        <authorList>
            <person name="Lee D.G."/>
            <person name="Trujillo M.E."/>
            <person name="Kang S."/>
            <person name="Nam J.J."/>
            <person name="Kim Y.J."/>
        </authorList>
    </citation>
    <scope>NUCLEOTIDE SEQUENCE [LARGE SCALE GENOMIC DNA]</scope>
    <source>
        <strain evidence="2 3">EPI-7</strain>
    </source>
</reference>
<dbReference type="KEGG" id="eke:EK0264_10190"/>
<sequence length="142" mass="15981">MIQRGFVDYTLRRRALLREFAEGRVSRDEVCDAQSYLKQAARFHGEPAGQSCPVCGDAGLALVHYVYGDRWKVGSGQAKAAREIAQMSETMSDFNVYVVEVCQQCGWNHLRESFSTGIEQAPRRSRRRTPAKPNVAVDLNDL</sequence>